<gene>
    <name evidence="1" type="ORF">B0I29_13333</name>
</gene>
<reference evidence="1 2" key="1">
    <citation type="submission" date="2018-06" db="EMBL/GenBank/DDBJ databases">
        <title>Genomic Encyclopedia of Type Strains, Phase III (KMG-III): the genomes of soil and plant-associated and newly described type strains.</title>
        <authorList>
            <person name="Whitman W."/>
        </authorList>
    </citation>
    <scope>NUCLEOTIDE SEQUENCE [LARGE SCALE GENOMIC DNA]</scope>
    <source>
        <strain evidence="1 2">CGMCC 4.7090</strain>
    </source>
</reference>
<sequence length="136" mass="14953">MRIITVTTADERAAVTAAAQAATIIRNRFNTAALIDVASNDSPVDGDAKYDLLNIWSAGESRDRTFHDPTWLWSVVADHGGHRLLPANEVRQVQTLLRTAGETNPYLFEPGELGANCWELDLDAVLNAHLADTRKQ</sequence>
<comment type="caution">
    <text evidence="1">The sequence shown here is derived from an EMBL/GenBank/DDBJ whole genome shotgun (WGS) entry which is preliminary data.</text>
</comment>
<accession>A0A327YWJ0</accession>
<dbReference type="RefSeq" id="WP_111655139.1">
    <property type="nucleotide sequence ID" value="NZ_JACHWI010000001.1"/>
</dbReference>
<dbReference type="Proteomes" id="UP000249341">
    <property type="component" value="Unassembled WGS sequence"/>
</dbReference>
<evidence type="ECO:0000313" key="1">
    <source>
        <dbReference type="EMBL" id="RAK25494.1"/>
    </source>
</evidence>
<protein>
    <submittedName>
        <fullName evidence="1">Uncharacterized protein</fullName>
    </submittedName>
</protein>
<dbReference type="EMBL" id="QLMJ01000033">
    <property type="protein sequence ID" value="RAK25494.1"/>
    <property type="molecule type" value="Genomic_DNA"/>
</dbReference>
<keyword evidence="2" id="KW-1185">Reference proteome</keyword>
<dbReference type="AlphaFoldDB" id="A0A327YWJ0"/>
<dbReference type="OrthoDB" id="162563at2"/>
<proteinExistence type="predicted"/>
<organism evidence="1 2">
    <name type="scientific">Actinoplanes lutulentus</name>
    <dbReference type="NCBI Taxonomy" id="1287878"/>
    <lineage>
        <taxon>Bacteria</taxon>
        <taxon>Bacillati</taxon>
        <taxon>Actinomycetota</taxon>
        <taxon>Actinomycetes</taxon>
        <taxon>Micromonosporales</taxon>
        <taxon>Micromonosporaceae</taxon>
        <taxon>Actinoplanes</taxon>
    </lineage>
</organism>
<name>A0A327YWJ0_9ACTN</name>
<evidence type="ECO:0000313" key="2">
    <source>
        <dbReference type="Proteomes" id="UP000249341"/>
    </source>
</evidence>